<name>A0ABQ1KLH6_9GAMM</name>
<evidence type="ECO:0000313" key="2">
    <source>
        <dbReference type="EMBL" id="GGB98373.1"/>
    </source>
</evidence>
<keyword evidence="3" id="KW-1185">Reference proteome</keyword>
<keyword evidence="1" id="KW-1133">Transmembrane helix</keyword>
<sequence>MLKFATTDFQSALNGIGHLALILYGTVYYGTWWQRHYGIRIDLIVAPMLREGDQLDG</sequence>
<accession>A0ABQ1KLH6</accession>
<organism evidence="2 3">
    <name type="scientific">Marinobacterium zhoushanense</name>
    <dbReference type="NCBI Taxonomy" id="1679163"/>
    <lineage>
        <taxon>Bacteria</taxon>
        <taxon>Pseudomonadati</taxon>
        <taxon>Pseudomonadota</taxon>
        <taxon>Gammaproteobacteria</taxon>
        <taxon>Oceanospirillales</taxon>
        <taxon>Oceanospirillaceae</taxon>
        <taxon>Marinobacterium</taxon>
    </lineage>
</organism>
<keyword evidence="1" id="KW-0472">Membrane</keyword>
<reference evidence="3" key="1">
    <citation type="journal article" date="2019" name="Int. J. Syst. Evol. Microbiol.">
        <title>The Global Catalogue of Microorganisms (GCM) 10K type strain sequencing project: providing services to taxonomists for standard genome sequencing and annotation.</title>
        <authorList>
            <consortium name="The Broad Institute Genomics Platform"/>
            <consortium name="The Broad Institute Genome Sequencing Center for Infectious Disease"/>
            <person name="Wu L."/>
            <person name="Ma J."/>
        </authorList>
    </citation>
    <scope>NUCLEOTIDE SEQUENCE [LARGE SCALE GENOMIC DNA]</scope>
    <source>
        <strain evidence="3">CGMCC 1.15341</strain>
    </source>
</reference>
<comment type="caution">
    <text evidence="2">The sequence shown here is derived from an EMBL/GenBank/DDBJ whole genome shotgun (WGS) entry which is preliminary data.</text>
</comment>
<keyword evidence="1" id="KW-0812">Transmembrane</keyword>
<dbReference type="Proteomes" id="UP000629025">
    <property type="component" value="Unassembled WGS sequence"/>
</dbReference>
<evidence type="ECO:0000256" key="1">
    <source>
        <dbReference type="SAM" id="Phobius"/>
    </source>
</evidence>
<proteinExistence type="predicted"/>
<evidence type="ECO:0000313" key="3">
    <source>
        <dbReference type="Proteomes" id="UP000629025"/>
    </source>
</evidence>
<protein>
    <submittedName>
        <fullName evidence="2">Uncharacterized protein</fullName>
    </submittedName>
</protein>
<gene>
    <name evidence="2" type="ORF">GCM10011352_25610</name>
</gene>
<feature type="transmembrane region" description="Helical" evidence="1">
    <location>
        <begin position="12"/>
        <end position="31"/>
    </location>
</feature>
<dbReference type="EMBL" id="BMIJ01000005">
    <property type="protein sequence ID" value="GGB98373.1"/>
    <property type="molecule type" value="Genomic_DNA"/>
</dbReference>